<comment type="pathway">
    <text evidence="2 8">Isoprenoid biosynthesis; isopentenyl diphosphate biosynthesis via DXP pathway; isopentenyl diphosphate from 1-deoxy-D-xylulose 5-phosphate: step 4/6.</text>
</comment>
<comment type="catalytic activity">
    <reaction evidence="1 8 9">
        <text>4-CDP-2-C-methyl-D-erythritol 2-phosphate = 2-C-methyl-D-erythritol 2,4-cyclic diphosphate + CMP</text>
        <dbReference type="Rhea" id="RHEA:23864"/>
        <dbReference type="ChEBI" id="CHEBI:57919"/>
        <dbReference type="ChEBI" id="CHEBI:58483"/>
        <dbReference type="ChEBI" id="CHEBI:60377"/>
        <dbReference type="EC" id="4.6.1.12"/>
    </reaction>
</comment>
<evidence type="ECO:0000256" key="3">
    <source>
        <dbReference type="ARBA" id="ARBA00008480"/>
    </source>
</evidence>
<accession>A0A848AX32</accession>
<keyword evidence="7 8" id="KW-0456">Lyase</keyword>
<dbReference type="SUPFAM" id="SSF69765">
    <property type="entry name" value="IpsF-like"/>
    <property type="match status" value="1"/>
</dbReference>
<dbReference type="Pfam" id="PF02542">
    <property type="entry name" value="YgbB"/>
    <property type="match status" value="1"/>
</dbReference>
<evidence type="ECO:0000256" key="4">
    <source>
        <dbReference type="ARBA" id="ARBA00012579"/>
    </source>
</evidence>
<proteinExistence type="inferred from homology"/>
<comment type="cofactor">
    <cofactor evidence="8">
        <name>a divalent metal cation</name>
        <dbReference type="ChEBI" id="CHEBI:60240"/>
    </cofactor>
    <text evidence="8">Binds 1 divalent metal cation per subunit.</text>
</comment>
<protein>
    <recommendedName>
        <fullName evidence="4 8">2-C-methyl-D-erythritol 2,4-cyclodiphosphate synthase</fullName>
        <shortName evidence="8">MECDP-synthase</shortName>
        <shortName evidence="8">MECPP-synthase</shortName>
        <shortName evidence="8">MECPS</shortName>
        <ecNumber evidence="4 8">4.6.1.12</ecNumber>
    </recommendedName>
</protein>
<comment type="caution">
    <text evidence="8">Lacks conserved residue(s) required for the propagation of feature annotation.</text>
</comment>
<organism evidence="11 12">
    <name type="scientific">Victivallis vadensis</name>
    <dbReference type="NCBI Taxonomy" id="172901"/>
    <lineage>
        <taxon>Bacteria</taxon>
        <taxon>Pseudomonadati</taxon>
        <taxon>Lentisphaerota</taxon>
        <taxon>Lentisphaeria</taxon>
        <taxon>Victivallales</taxon>
        <taxon>Victivallaceae</taxon>
        <taxon>Victivallis</taxon>
    </lineage>
</organism>
<dbReference type="FunFam" id="3.30.1330.50:FF:000001">
    <property type="entry name" value="2-C-methyl-D-erythritol 2,4-cyclodiphosphate synthase"/>
    <property type="match status" value="1"/>
</dbReference>
<feature type="binding site" evidence="8">
    <location>
        <position position="143"/>
    </location>
    <ligand>
        <name>4-CDP-2-C-methyl-D-erythritol 2-phosphate</name>
        <dbReference type="ChEBI" id="CHEBI:57919"/>
    </ligand>
</feature>
<dbReference type="GO" id="GO:0019288">
    <property type="term" value="P:isopentenyl diphosphate biosynthetic process, methylerythritol 4-phosphate pathway"/>
    <property type="evidence" value="ECO:0007669"/>
    <property type="project" value="UniProtKB-UniRule"/>
</dbReference>
<feature type="domain" description="2-C-methyl-D-erythritol 2,4-cyclodiphosphate synthase" evidence="10">
    <location>
        <begin position="2"/>
        <end position="155"/>
    </location>
</feature>
<feature type="binding site" evidence="8">
    <location>
        <position position="11"/>
    </location>
    <ligand>
        <name>a divalent metal cation</name>
        <dbReference type="ChEBI" id="CHEBI:60240"/>
    </ligand>
</feature>
<keyword evidence="6 8" id="KW-0414">Isoprene biosynthesis</keyword>
<sequence length="157" mass="16969">MFRIGQGYDVHRLVPGRELVLCGVKIPHSTGLLGHSDADVAVHALMDALIGALALGDIGGFFPDTDPAYAGADSMKLLEQVLADPRVRDWRVENLDLTIVAQKPRLLPYRETMRQNLAAALHIPVGQVSVKATTTEKLGFEGREEGISASCVVLLSR</sequence>
<dbReference type="CDD" id="cd00554">
    <property type="entry name" value="MECDP_synthase"/>
    <property type="match status" value="1"/>
</dbReference>
<dbReference type="EC" id="4.6.1.12" evidence="4 8"/>
<dbReference type="RefSeq" id="WP_168961336.1">
    <property type="nucleotide sequence ID" value="NZ_JABAEW010000002.1"/>
</dbReference>
<dbReference type="HAMAP" id="MF_00107">
    <property type="entry name" value="IspF"/>
    <property type="match status" value="1"/>
</dbReference>
<evidence type="ECO:0000256" key="1">
    <source>
        <dbReference type="ARBA" id="ARBA00000200"/>
    </source>
</evidence>
<dbReference type="Proteomes" id="UP000576225">
    <property type="component" value="Unassembled WGS sequence"/>
</dbReference>
<feature type="binding site" evidence="8">
    <location>
        <begin position="35"/>
        <end position="36"/>
    </location>
    <ligand>
        <name>4-CDP-2-C-methyl-D-erythritol 2-phosphate</name>
        <dbReference type="ChEBI" id="CHEBI:57919"/>
    </ligand>
</feature>
<feature type="site" description="Transition state stabilizer" evidence="8">
    <location>
        <position position="134"/>
    </location>
</feature>
<dbReference type="UniPathway" id="UPA00056">
    <property type="reaction ID" value="UER00095"/>
</dbReference>
<evidence type="ECO:0000256" key="2">
    <source>
        <dbReference type="ARBA" id="ARBA00004709"/>
    </source>
</evidence>
<dbReference type="AlphaFoldDB" id="A0A848AX32"/>
<dbReference type="NCBIfam" id="TIGR00151">
    <property type="entry name" value="ispF"/>
    <property type="match status" value="1"/>
</dbReference>
<feature type="binding site" evidence="8">
    <location>
        <begin position="57"/>
        <end position="59"/>
    </location>
    <ligand>
        <name>4-CDP-2-C-methyl-D-erythritol 2-phosphate</name>
        <dbReference type="ChEBI" id="CHEBI:57919"/>
    </ligand>
</feature>
<feature type="site" description="Transition state stabilizer" evidence="8">
    <location>
        <position position="35"/>
    </location>
</feature>
<keyword evidence="5 8" id="KW-0479">Metal-binding</keyword>
<comment type="subunit">
    <text evidence="8">Homotrimer.</text>
</comment>
<comment type="function">
    <text evidence="8">Involved in the biosynthesis of isopentenyl diphosphate (IPP) and dimethylallyl diphosphate (DMAPP), two major building blocks of isoprenoid compounds. Catalyzes the conversion of 4-diphosphocytidyl-2-C-methyl-D-erythritol 2-phosphate (CDP-ME2P) to 2-C-methyl-D-erythritol 2,4-cyclodiphosphate (ME-CPP) with a corresponding release of cytidine 5-monophosphate (CMP).</text>
</comment>
<evidence type="ECO:0000256" key="8">
    <source>
        <dbReference type="HAMAP-Rule" id="MF_00107"/>
    </source>
</evidence>
<dbReference type="GO" id="GO:0008685">
    <property type="term" value="F:2-C-methyl-D-erythritol 2,4-cyclodiphosphate synthase activity"/>
    <property type="evidence" value="ECO:0007669"/>
    <property type="project" value="UniProtKB-UniRule"/>
</dbReference>
<feature type="binding site" evidence="8">
    <location>
        <position position="140"/>
    </location>
    <ligand>
        <name>4-CDP-2-C-methyl-D-erythritol 2-phosphate</name>
        <dbReference type="ChEBI" id="CHEBI:57919"/>
    </ligand>
</feature>
<evidence type="ECO:0000259" key="10">
    <source>
        <dbReference type="Pfam" id="PF02542"/>
    </source>
</evidence>
<dbReference type="InterPro" id="IPR020555">
    <property type="entry name" value="MECDP_synthase_CS"/>
</dbReference>
<reference evidence="11 12" key="1">
    <citation type="submission" date="2020-04" db="EMBL/GenBank/DDBJ databases">
        <authorList>
            <person name="Hitch T.C.A."/>
            <person name="Wylensek D."/>
            <person name="Clavel T."/>
        </authorList>
    </citation>
    <scope>NUCLEOTIDE SEQUENCE [LARGE SCALE GENOMIC DNA]</scope>
    <source>
        <strain evidence="11 12">COR2-253-APC-1A</strain>
    </source>
</reference>
<comment type="caution">
    <text evidence="11">The sequence shown here is derived from an EMBL/GenBank/DDBJ whole genome shotgun (WGS) entry which is preliminary data.</text>
</comment>
<name>A0A848AX32_9BACT</name>
<dbReference type="EMBL" id="JABAEW010000002">
    <property type="protein sequence ID" value="NMD85276.1"/>
    <property type="molecule type" value="Genomic_DNA"/>
</dbReference>
<dbReference type="InterPro" id="IPR003526">
    <property type="entry name" value="MECDP_synthase"/>
</dbReference>
<dbReference type="GO" id="GO:0046872">
    <property type="term" value="F:metal ion binding"/>
    <property type="evidence" value="ECO:0007669"/>
    <property type="project" value="UniProtKB-KW"/>
</dbReference>
<gene>
    <name evidence="8" type="primary">ispF</name>
    <name evidence="11" type="ORF">HF882_01625</name>
</gene>
<evidence type="ECO:0000256" key="5">
    <source>
        <dbReference type="ARBA" id="ARBA00022723"/>
    </source>
</evidence>
<dbReference type="GO" id="GO:0016114">
    <property type="term" value="P:terpenoid biosynthetic process"/>
    <property type="evidence" value="ECO:0007669"/>
    <property type="project" value="InterPro"/>
</dbReference>
<dbReference type="PANTHER" id="PTHR43181:SF1">
    <property type="entry name" value="2-C-METHYL-D-ERYTHRITOL 2,4-CYCLODIPHOSPHATE SYNTHASE, CHLOROPLASTIC"/>
    <property type="match status" value="1"/>
</dbReference>
<comment type="similarity">
    <text evidence="3 8 9">Belongs to the IspF family.</text>
</comment>
<evidence type="ECO:0000256" key="7">
    <source>
        <dbReference type="ARBA" id="ARBA00023239"/>
    </source>
</evidence>
<feature type="binding site" evidence="8">
    <location>
        <begin position="9"/>
        <end position="11"/>
    </location>
    <ligand>
        <name>4-CDP-2-C-methyl-D-erythritol 2-phosphate</name>
        <dbReference type="ChEBI" id="CHEBI:57919"/>
    </ligand>
</feature>
<dbReference type="Gene3D" id="3.30.1330.50">
    <property type="entry name" value="2-C-methyl-D-erythritol 2,4-cyclodiphosphate synthase"/>
    <property type="match status" value="1"/>
</dbReference>
<dbReference type="PANTHER" id="PTHR43181">
    <property type="entry name" value="2-C-METHYL-D-ERYTHRITOL 2,4-CYCLODIPHOSPHATE SYNTHASE, CHLOROPLASTIC"/>
    <property type="match status" value="1"/>
</dbReference>
<evidence type="ECO:0000256" key="6">
    <source>
        <dbReference type="ARBA" id="ARBA00023229"/>
    </source>
</evidence>
<feature type="binding site" evidence="8">
    <location>
        <begin position="133"/>
        <end position="136"/>
    </location>
    <ligand>
        <name>4-CDP-2-C-methyl-D-erythritol 2-phosphate</name>
        <dbReference type="ChEBI" id="CHEBI:57919"/>
    </ligand>
</feature>
<evidence type="ECO:0000256" key="9">
    <source>
        <dbReference type="RuleBase" id="RU004395"/>
    </source>
</evidence>
<dbReference type="InterPro" id="IPR036571">
    <property type="entry name" value="MECDP_synthase_sf"/>
</dbReference>
<feature type="binding site" evidence="8">
    <location>
        <begin position="62"/>
        <end position="66"/>
    </location>
    <ligand>
        <name>4-CDP-2-C-methyl-D-erythritol 2-phosphate</name>
        <dbReference type="ChEBI" id="CHEBI:57919"/>
    </ligand>
</feature>
<evidence type="ECO:0000313" key="12">
    <source>
        <dbReference type="Proteomes" id="UP000576225"/>
    </source>
</evidence>
<evidence type="ECO:0000313" key="11">
    <source>
        <dbReference type="EMBL" id="NMD85276.1"/>
    </source>
</evidence>
<feature type="binding site" evidence="8">
    <location>
        <position position="9"/>
    </location>
    <ligand>
        <name>a divalent metal cation</name>
        <dbReference type="ChEBI" id="CHEBI:60240"/>
    </ligand>
</feature>
<dbReference type="PROSITE" id="PS01350">
    <property type="entry name" value="ISPF"/>
    <property type="match status" value="1"/>
</dbReference>
<feature type="binding site" evidence="8">
    <location>
        <position position="43"/>
    </location>
    <ligand>
        <name>a divalent metal cation</name>
        <dbReference type="ChEBI" id="CHEBI:60240"/>
    </ligand>
</feature>